<dbReference type="InterPro" id="IPR019606">
    <property type="entry name" value="GerMN"/>
</dbReference>
<keyword evidence="4" id="KW-1185">Reference proteome</keyword>
<organism evidence="3 4">
    <name type="scientific">Natranaerobius trueperi</name>
    <dbReference type="NCBI Taxonomy" id="759412"/>
    <lineage>
        <taxon>Bacteria</taxon>
        <taxon>Bacillati</taxon>
        <taxon>Bacillota</taxon>
        <taxon>Clostridia</taxon>
        <taxon>Natranaerobiales</taxon>
        <taxon>Natranaerobiaceae</taxon>
        <taxon>Natranaerobius</taxon>
    </lineage>
</organism>
<comment type="caution">
    <text evidence="3">The sequence shown here is derived from an EMBL/GenBank/DDBJ whole genome shotgun (WGS) entry which is preliminary data.</text>
</comment>
<feature type="domain" description="GerMN" evidence="2">
    <location>
        <begin position="56"/>
        <end position="143"/>
    </location>
</feature>
<gene>
    <name evidence="3" type="ORF">CDO51_00310</name>
</gene>
<dbReference type="Pfam" id="PF10646">
    <property type="entry name" value="Germane"/>
    <property type="match status" value="1"/>
</dbReference>
<feature type="signal peptide" evidence="1">
    <location>
        <begin position="1"/>
        <end position="21"/>
    </location>
</feature>
<feature type="chain" id="PRO_5011991043" description="GerMN domain-containing protein" evidence="1">
    <location>
        <begin position="22"/>
        <end position="157"/>
    </location>
</feature>
<proteinExistence type="predicted"/>
<dbReference type="RefSeq" id="WP_089022308.1">
    <property type="nucleotide sequence ID" value="NZ_NIQC01000001.1"/>
</dbReference>
<reference evidence="3 4" key="1">
    <citation type="submission" date="2017-06" db="EMBL/GenBank/DDBJ databases">
        <title>Draft Genome Sequence of Natranaerobius trueperi halophilic, alkalithermophilic bacteria from soda lakes.</title>
        <authorList>
            <person name="Zhao B."/>
        </authorList>
    </citation>
    <scope>NUCLEOTIDE SEQUENCE [LARGE SCALE GENOMIC DNA]</scope>
    <source>
        <strain evidence="3 4">DSM 18760</strain>
    </source>
</reference>
<keyword evidence="1" id="KW-0732">Signal</keyword>
<protein>
    <recommendedName>
        <fullName evidence="2">GerMN domain-containing protein</fullName>
    </recommendedName>
</protein>
<evidence type="ECO:0000313" key="4">
    <source>
        <dbReference type="Proteomes" id="UP000214588"/>
    </source>
</evidence>
<dbReference type="Proteomes" id="UP000214588">
    <property type="component" value="Unassembled WGS sequence"/>
</dbReference>
<accession>A0A226C2N4</accession>
<dbReference type="SMART" id="SM00909">
    <property type="entry name" value="Germane"/>
    <property type="match status" value="1"/>
</dbReference>
<evidence type="ECO:0000259" key="2">
    <source>
        <dbReference type="SMART" id="SM00909"/>
    </source>
</evidence>
<dbReference type="OrthoDB" id="9809406at2"/>
<dbReference type="PROSITE" id="PS51257">
    <property type="entry name" value="PROKAR_LIPOPROTEIN"/>
    <property type="match status" value="1"/>
</dbReference>
<sequence>MKRLLLLVVMLSLMVFLSACGEEEKEETTVSLYFLEESETTFELAEETREIEDASPNKALDLLFQGPESDEYGVLITEETKLKDFWIEENIAHVDFSSEISQAAFGSEPELLLIQSVVYTLVQFEEVDKVQFLIEGDIVDSIAGHIYTGEPISKDDI</sequence>
<dbReference type="EMBL" id="NIQC01000001">
    <property type="protein sequence ID" value="OWZ84884.1"/>
    <property type="molecule type" value="Genomic_DNA"/>
</dbReference>
<dbReference type="AlphaFoldDB" id="A0A226C2N4"/>
<evidence type="ECO:0000256" key="1">
    <source>
        <dbReference type="SAM" id="SignalP"/>
    </source>
</evidence>
<name>A0A226C2N4_9FIRM</name>
<evidence type="ECO:0000313" key="3">
    <source>
        <dbReference type="EMBL" id="OWZ84884.1"/>
    </source>
</evidence>